<keyword evidence="3" id="KW-0863">Zinc-finger</keyword>
<evidence type="ECO:0000256" key="3">
    <source>
        <dbReference type="ARBA" id="ARBA00022771"/>
    </source>
</evidence>
<comment type="caution">
    <text evidence="6">The sequence shown here is derived from an EMBL/GenBank/DDBJ whole genome shotgun (WGS) entry which is preliminary data.</text>
</comment>
<dbReference type="GO" id="GO:0008270">
    <property type="term" value="F:zinc ion binding"/>
    <property type="evidence" value="ECO:0007669"/>
    <property type="project" value="UniProtKB-KW"/>
</dbReference>
<keyword evidence="4" id="KW-0862">Zinc</keyword>
<feature type="non-terminal residue" evidence="6">
    <location>
        <position position="181"/>
    </location>
</feature>
<keyword evidence="2" id="KW-0677">Repeat</keyword>
<dbReference type="CDD" id="cd07765">
    <property type="entry name" value="KRAB_A-box"/>
    <property type="match status" value="1"/>
</dbReference>
<dbReference type="Pfam" id="PF01352">
    <property type="entry name" value="KRAB"/>
    <property type="match status" value="1"/>
</dbReference>
<sequence>GHVTFEDVAVRFSQEEWGLLDDAQRCLYQDVMLENWSLTASLGCWYGVKPEEASSEQCASVERVLQTRTPKAVPSISKTHSCNMCVLVEKDILYLAEHQGVQPGPKPYATGARRKLFSFSSYLHQQQKQHSGEKCIRREEENKSPYVDSCKILVSDSSFTCGEVEKNFLGNLAFLQHKATQ</sequence>
<organism evidence="6 7">
    <name type="scientific">Diceros bicornis minor</name>
    <name type="common">South-central black rhinoceros</name>
    <dbReference type="NCBI Taxonomy" id="77932"/>
    <lineage>
        <taxon>Eukaryota</taxon>
        <taxon>Metazoa</taxon>
        <taxon>Chordata</taxon>
        <taxon>Craniata</taxon>
        <taxon>Vertebrata</taxon>
        <taxon>Euteleostomi</taxon>
        <taxon>Mammalia</taxon>
        <taxon>Eutheria</taxon>
        <taxon>Laurasiatheria</taxon>
        <taxon>Perissodactyla</taxon>
        <taxon>Rhinocerotidae</taxon>
        <taxon>Diceros</taxon>
    </lineage>
</organism>
<evidence type="ECO:0000256" key="2">
    <source>
        <dbReference type="ARBA" id="ARBA00022737"/>
    </source>
</evidence>
<accession>A0A7J7FPA2</accession>
<dbReference type="SMART" id="SM00349">
    <property type="entry name" value="KRAB"/>
    <property type="match status" value="1"/>
</dbReference>
<dbReference type="GO" id="GO:0006355">
    <property type="term" value="P:regulation of DNA-templated transcription"/>
    <property type="evidence" value="ECO:0007669"/>
    <property type="project" value="InterPro"/>
</dbReference>
<evidence type="ECO:0000256" key="4">
    <source>
        <dbReference type="ARBA" id="ARBA00022833"/>
    </source>
</evidence>
<dbReference type="InterPro" id="IPR050169">
    <property type="entry name" value="Krueppel_C2H2_ZnF"/>
</dbReference>
<proteinExistence type="predicted"/>
<evidence type="ECO:0000256" key="1">
    <source>
        <dbReference type="ARBA" id="ARBA00022723"/>
    </source>
</evidence>
<evidence type="ECO:0000313" key="7">
    <source>
        <dbReference type="Proteomes" id="UP000551758"/>
    </source>
</evidence>
<dbReference type="Gene3D" id="6.10.140.140">
    <property type="match status" value="1"/>
</dbReference>
<keyword evidence="7" id="KW-1185">Reference proteome</keyword>
<feature type="domain" description="KRAB" evidence="5">
    <location>
        <begin position="3"/>
        <end position="75"/>
    </location>
</feature>
<evidence type="ECO:0000259" key="5">
    <source>
        <dbReference type="PROSITE" id="PS50805"/>
    </source>
</evidence>
<dbReference type="InterPro" id="IPR036051">
    <property type="entry name" value="KRAB_dom_sf"/>
</dbReference>
<dbReference type="PANTHER" id="PTHR23232:SF133">
    <property type="entry name" value="RIKEN CDNA 1700020N01 GENE"/>
    <property type="match status" value="1"/>
</dbReference>
<dbReference type="PROSITE" id="PS50805">
    <property type="entry name" value="KRAB"/>
    <property type="match status" value="1"/>
</dbReference>
<dbReference type="InterPro" id="IPR036236">
    <property type="entry name" value="Znf_C2H2_sf"/>
</dbReference>
<evidence type="ECO:0000313" key="6">
    <source>
        <dbReference type="EMBL" id="KAF5929516.1"/>
    </source>
</evidence>
<dbReference type="AlphaFoldDB" id="A0A7J7FPA2"/>
<keyword evidence="1" id="KW-0479">Metal-binding</keyword>
<reference evidence="6 7" key="1">
    <citation type="journal article" date="2020" name="Mol. Biol. Evol.">
        <title>Interspecific Gene Flow and the Evolution of Specialization in Black and White Rhinoceros.</title>
        <authorList>
            <person name="Moodley Y."/>
            <person name="Westbury M.V."/>
            <person name="Russo I.M."/>
            <person name="Gopalakrishnan S."/>
            <person name="Rakotoarivelo A."/>
            <person name="Olsen R.A."/>
            <person name="Prost S."/>
            <person name="Tunstall T."/>
            <person name="Ryder O.A."/>
            <person name="Dalen L."/>
            <person name="Bruford M.W."/>
        </authorList>
    </citation>
    <scope>NUCLEOTIDE SEQUENCE [LARGE SCALE GENOMIC DNA]</scope>
    <source>
        <strain evidence="6">SBR-YM</strain>
        <tissue evidence="6">Skin</tissue>
    </source>
</reference>
<dbReference type="InterPro" id="IPR001909">
    <property type="entry name" value="KRAB"/>
</dbReference>
<feature type="non-terminal residue" evidence="6">
    <location>
        <position position="1"/>
    </location>
</feature>
<dbReference type="PANTHER" id="PTHR23232">
    <property type="entry name" value="KRAB DOMAIN C2H2 ZINC FINGER"/>
    <property type="match status" value="1"/>
</dbReference>
<dbReference type="SUPFAM" id="SSF57667">
    <property type="entry name" value="beta-beta-alpha zinc fingers"/>
    <property type="match status" value="1"/>
</dbReference>
<dbReference type="Proteomes" id="UP000551758">
    <property type="component" value="Unassembled WGS sequence"/>
</dbReference>
<gene>
    <name evidence="6" type="ORF">HPG69_007269</name>
</gene>
<name>A0A7J7FPA2_DICBM</name>
<protein>
    <recommendedName>
        <fullName evidence="5">KRAB domain-containing protein</fullName>
    </recommendedName>
</protein>
<dbReference type="SUPFAM" id="SSF109640">
    <property type="entry name" value="KRAB domain (Kruppel-associated box)"/>
    <property type="match status" value="1"/>
</dbReference>
<dbReference type="EMBL" id="JACDTQ010000092">
    <property type="protein sequence ID" value="KAF5929516.1"/>
    <property type="molecule type" value="Genomic_DNA"/>
</dbReference>